<reference evidence="1 2" key="1">
    <citation type="journal article" date="2016" name="Nat. Commun.">
        <title>Thousands of microbial genomes shed light on interconnected biogeochemical processes in an aquifer system.</title>
        <authorList>
            <person name="Anantharaman K."/>
            <person name="Brown C.T."/>
            <person name="Hug L.A."/>
            <person name="Sharon I."/>
            <person name="Castelle C.J."/>
            <person name="Probst A.J."/>
            <person name="Thomas B.C."/>
            <person name="Singh A."/>
            <person name="Wilkins M.J."/>
            <person name="Karaoz U."/>
            <person name="Brodie E.L."/>
            <person name="Williams K.H."/>
            <person name="Hubbard S.S."/>
            <person name="Banfield J.F."/>
        </authorList>
    </citation>
    <scope>NUCLEOTIDE SEQUENCE [LARGE SCALE GENOMIC DNA]</scope>
</reference>
<evidence type="ECO:0000313" key="2">
    <source>
        <dbReference type="Proteomes" id="UP000178085"/>
    </source>
</evidence>
<dbReference type="Proteomes" id="UP000178085">
    <property type="component" value="Unassembled WGS sequence"/>
</dbReference>
<proteinExistence type="predicted"/>
<protein>
    <submittedName>
        <fullName evidence="1">Uncharacterized protein</fullName>
    </submittedName>
</protein>
<gene>
    <name evidence="1" type="ORF">A3K51_02640</name>
</gene>
<accession>A0A1F4NQI1</accession>
<comment type="caution">
    <text evidence="1">The sequence shown here is derived from an EMBL/GenBank/DDBJ whole genome shotgun (WGS) entry which is preliminary data.</text>
</comment>
<organism evidence="1 2">
    <name type="scientific">candidate division Kazan bacterium RIFCSPLOWO2_01_FULL_45_19</name>
    <dbReference type="NCBI Taxonomy" id="1798538"/>
    <lineage>
        <taxon>Bacteria</taxon>
        <taxon>Bacteria division Kazan-3B-28</taxon>
    </lineage>
</organism>
<name>A0A1F4NQI1_UNCK3</name>
<evidence type="ECO:0000313" key="1">
    <source>
        <dbReference type="EMBL" id="OGB73709.1"/>
    </source>
</evidence>
<sequence length="293" mass="34136">MSKKFQIINGFQGEVKVFNALTDLPIADIASGVPFVNSLQERKPQDLDILLTLKRFSIPTTDFRMEIIFAIQVKSSTAGWLIDTGFDEMTNYPKNNRDYFYMTPERFRGAFDREGYGEVFYLKLISGLYGRTPLMHTGWQLFEDGKDGQAGVLKDRTGQRDEPIYRGAINALGFAIEKYHTTLNDCGDEKNEEEFNSIRWIIPVVVLDGALYGRDFKKEIKGNEIEPEPIEDKWFVRYMWLLKKGSNENYNYEMSPVFYVKSEDVKEFIEYIKQQVENYNADETLTDFKKRIN</sequence>
<dbReference type="EMBL" id="METD01000001">
    <property type="protein sequence ID" value="OGB73709.1"/>
    <property type="molecule type" value="Genomic_DNA"/>
</dbReference>
<dbReference type="AlphaFoldDB" id="A0A1F4NQI1"/>